<dbReference type="EMBL" id="BAABME010016847">
    <property type="protein sequence ID" value="GAA0147692.1"/>
    <property type="molecule type" value="Genomic_DNA"/>
</dbReference>
<evidence type="ECO:0008006" key="3">
    <source>
        <dbReference type="Google" id="ProtNLM"/>
    </source>
</evidence>
<dbReference type="CDD" id="cd09272">
    <property type="entry name" value="RNase_HI_RT_Ty1"/>
    <property type="match status" value="1"/>
</dbReference>
<evidence type="ECO:0000313" key="1">
    <source>
        <dbReference type="EMBL" id="GAA0147692.1"/>
    </source>
</evidence>
<dbReference type="PANTHER" id="PTHR11439">
    <property type="entry name" value="GAG-POL-RELATED RETROTRANSPOSON"/>
    <property type="match status" value="1"/>
</dbReference>
<evidence type="ECO:0000313" key="2">
    <source>
        <dbReference type="Proteomes" id="UP001454036"/>
    </source>
</evidence>
<dbReference type="Proteomes" id="UP001454036">
    <property type="component" value="Unassembled WGS sequence"/>
</dbReference>
<accession>A0AAV3P9E8</accession>
<gene>
    <name evidence="1" type="ORF">LIER_36567</name>
</gene>
<sequence>MVSRLHLTDDGNGLYFDPTQYRSIVGALRYLRFTRPDIQYDVNQVCQYMHQPLVSQFTTVKRILRYLNGTMNYGLNINGGLATSLTVYAATDWAACPTTHRSTSGFCLFLGSTMVSWSSKKQAMISRSRAEDDEQVAKGVLKVSYIPIAYQLADFFTKSLTTARFQLLCSNLDVGDPLASIAGG</sequence>
<dbReference type="PANTHER" id="PTHR11439:SF455">
    <property type="entry name" value="RLK (RECEPTOR-LIKE PROTEIN KINASE) 8, PUTATIVE-RELATED"/>
    <property type="match status" value="1"/>
</dbReference>
<comment type="caution">
    <text evidence="1">The sequence shown here is derived from an EMBL/GenBank/DDBJ whole genome shotgun (WGS) entry which is preliminary data.</text>
</comment>
<organism evidence="1 2">
    <name type="scientific">Lithospermum erythrorhizon</name>
    <name type="common">Purple gromwell</name>
    <name type="synonym">Lithospermum officinale var. erythrorhizon</name>
    <dbReference type="NCBI Taxonomy" id="34254"/>
    <lineage>
        <taxon>Eukaryota</taxon>
        <taxon>Viridiplantae</taxon>
        <taxon>Streptophyta</taxon>
        <taxon>Embryophyta</taxon>
        <taxon>Tracheophyta</taxon>
        <taxon>Spermatophyta</taxon>
        <taxon>Magnoliopsida</taxon>
        <taxon>eudicotyledons</taxon>
        <taxon>Gunneridae</taxon>
        <taxon>Pentapetalae</taxon>
        <taxon>asterids</taxon>
        <taxon>lamiids</taxon>
        <taxon>Boraginales</taxon>
        <taxon>Boraginaceae</taxon>
        <taxon>Boraginoideae</taxon>
        <taxon>Lithospermeae</taxon>
        <taxon>Lithospermum</taxon>
    </lineage>
</organism>
<proteinExistence type="predicted"/>
<reference evidence="1 2" key="1">
    <citation type="submission" date="2024-01" db="EMBL/GenBank/DDBJ databases">
        <title>The complete chloroplast genome sequence of Lithospermum erythrorhizon: insights into the phylogenetic relationship among Boraginaceae species and the maternal lineages of purple gromwells.</title>
        <authorList>
            <person name="Okada T."/>
            <person name="Watanabe K."/>
        </authorList>
    </citation>
    <scope>NUCLEOTIDE SEQUENCE [LARGE SCALE GENOMIC DNA]</scope>
</reference>
<protein>
    <recommendedName>
        <fullName evidence="3">Mitochondrial protein</fullName>
    </recommendedName>
</protein>
<keyword evidence="2" id="KW-1185">Reference proteome</keyword>
<dbReference type="AlphaFoldDB" id="A0AAV3P9E8"/>
<name>A0AAV3P9E8_LITER</name>